<reference evidence="1 2" key="1">
    <citation type="submission" date="2024-04" db="EMBL/GenBank/DDBJ databases">
        <title>Tritrichomonas musculus Genome.</title>
        <authorList>
            <person name="Alves-Ferreira E."/>
            <person name="Grigg M."/>
            <person name="Lorenzi H."/>
            <person name="Galac M."/>
        </authorList>
    </citation>
    <scope>NUCLEOTIDE SEQUENCE [LARGE SCALE GENOMIC DNA]</scope>
    <source>
        <strain evidence="1 2">EAF2021</strain>
    </source>
</reference>
<dbReference type="Gene3D" id="3.80.10.10">
    <property type="entry name" value="Ribonuclease Inhibitor"/>
    <property type="match status" value="1"/>
</dbReference>
<proteinExistence type="predicted"/>
<dbReference type="PANTHER" id="PTHR24110">
    <property type="entry name" value="CENTROSOMAL PROTEIN OF 78 KDA"/>
    <property type="match status" value="1"/>
</dbReference>
<protein>
    <recommendedName>
        <fullName evidence="3">Leucine Rich Repeat family protein</fullName>
    </recommendedName>
</protein>
<dbReference type="EMBL" id="JAPFFF010000003">
    <property type="protein sequence ID" value="KAK8894734.1"/>
    <property type="molecule type" value="Genomic_DNA"/>
</dbReference>
<name>A0ABR2KUF9_9EUKA</name>
<comment type="caution">
    <text evidence="1">The sequence shown here is derived from an EMBL/GenBank/DDBJ whole genome shotgun (WGS) entry which is preliminary data.</text>
</comment>
<dbReference type="SUPFAM" id="SSF52047">
    <property type="entry name" value="RNI-like"/>
    <property type="match status" value="1"/>
</dbReference>
<dbReference type="PANTHER" id="PTHR24110:SF3">
    <property type="entry name" value="CENTROSOMAL PROTEIN OF 78 KDA"/>
    <property type="match status" value="1"/>
</dbReference>
<organism evidence="1 2">
    <name type="scientific">Tritrichomonas musculus</name>
    <dbReference type="NCBI Taxonomy" id="1915356"/>
    <lineage>
        <taxon>Eukaryota</taxon>
        <taxon>Metamonada</taxon>
        <taxon>Parabasalia</taxon>
        <taxon>Tritrichomonadida</taxon>
        <taxon>Tritrichomonadidae</taxon>
        <taxon>Tritrichomonas</taxon>
    </lineage>
</organism>
<dbReference type="Proteomes" id="UP001470230">
    <property type="component" value="Unassembled WGS sequence"/>
</dbReference>
<keyword evidence="2" id="KW-1185">Reference proteome</keyword>
<sequence>MKKPRSLTTKELVQIGKVDGQCYKFDLSRLSGEKFDNLLKSLSTMTINRMTGLGFNIDLLTKTKQRRKNTEKNGSRGEKLAQKKLHQMPVALSSSVMSKKKNATRSICLLLSETLPKSETLEFLKFRSLPLKMTDIELLSQGIFESNSLRTLRFCDVPLKDEGFERLARAMRRQSILNLQLRKCSLTDASGNAMRSLLYYHSYIQNEAEWRNSLSTKHSGSAQCPILCLTNLDLRDNEFTFEYIDIISDPLIDLRIIKVLDLRGNAGITNTVISKLVTDIPDTAILTGPSKPIKSPKPPPKIFRSISQMSRAKSTTNDIPRMVPSGEAKTKMDMRIHDLEVENERLSLLIEYLQNGTKVIELEPGLKIIGPRADIFAEHIVKLDELLSKSQDAPQPFLSSSSVENQ</sequence>
<evidence type="ECO:0000313" key="1">
    <source>
        <dbReference type="EMBL" id="KAK8894734.1"/>
    </source>
</evidence>
<dbReference type="InterPro" id="IPR032675">
    <property type="entry name" value="LRR_dom_sf"/>
</dbReference>
<gene>
    <name evidence="1" type="ORF">M9Y10_023171</name>
</gene>
<evidence type="ECO:0000313" key="2">
    <source>
        <dbReference type="Proteomes" id="UP001470230"/>
    </source>
</evidence>
<accession>A0ABR2KUF9</accession>
<evidence type="ECO:0008006" key="3">
    <source>
        <dbReference type="Google" id="ProtNLM"/>
    </source>
</evidence>